<accession>A0ABR8PYL7</accession>
<protein>
    <submittedName>
        <fullName evidence="1">Uncharacterized protein</fullName>
    </submittedName>
</protein>
<evidence type="ECO:0000313" key="1">
    <source>
        <dbReference type="EMBL" id="MBD7913265.1"/>
    </source>
</evidence>
<dbReference type="EMBL" id="JACSRA010000041">
    <property type="protein sequence ID" value="MBD7913265.1"/>
    <property type="molecule type" value="Genomic_DNA"/>
</dbReference>
<comment type="caution">
    <text evidence="1">The sequence shown here is derived from an EMBL/GenBank/DDBJ whole genome shotgun (WGS) entry which is preliminary data.</text>
</comment>
<organism evidence="1 2">
    <name type="scientific">Clostridium cibarium</name>
    <dbReference type="NCBI Taxonomy" id="2762247"/>
    <lineage>
        <taxon>Bacteria</taxon>
        <taxon>Bacillati</taxon>
        <taxon>Bacillota</taxon>
        <taxon>Clostridia</taxon>
        <taxon>Eubacteriales</taxon>
        <taxon>Clostridiaceae</taxon>
        <taxon>Clostridium</taxon>
    </lineage>
</organism>
<name>A0ABR8PYL7_9CLOT</name>
<evidence type="ECO:0000313" key="2">
    <source>
        <dbReference type="Proteomes" id="UP000627781"/>
    </source>
</evidence>
<dbReference type="Proteomes" id="UP000627781">
    <property type="component" value="Unassembled WGS sequence"/>
</dbReference>
<keyword evidence="2" id="KW-1185">Reference proteome</keyword>
<sequence length="148" mass="16768">MAIRIKVAKVQEDQLVDEDIKREVDSIQQFFNLTNFEFAEGTVNFVLIKGIYSHIKRSMLVIGVYVNKTDNTVYGISSELNLKFNNLEADIMSINTTFPEEFVGKLDVDDGLLVHLDIPVVGLNEDAEFSVKDISGELNNVKLIERKE</sequence>
<reference evidence="1 2" key="1">
    <citation type="submission" date="2020-08" db="EMBL/GenBank/DDBJ databases">
        <title>A Genomic Blueprint of the Chicken Gut Microbiome.</title>
        <authorList>
            <person name="Gilroy R."/>
            <person name="Ravi A."/>
            <person name="Getino M."/>
            <person name="Pursley I."/>
            <person name="Horton D.L."/>
            <person name="Alikhan N.-F."/>
            <person name="Baker D."/>
            <person name="Gharbi K."/>
            <person name="Hall N."/>
            <person name="Watson M."/>
            <person name="Adriaenssens E.M."/>
            <person name="Foster-Nyarko E."/>
            <person name="Jarju S."/>
            <person name="Secka A."/>
            <person name="Antonio M."/>
            <person name="Oren A."/>
            <person name="Chaudhuri R."/>
            <person name="La Ragione R.M."/>
            <person name="Hildebrand F."/>
            <person name="Pallen M.J."/>
        </authorList>
    </citation>
    <scope>NUCLEOTIDE SEQUENCE [LARGE SCALE GENOMIC DNA]</scope>
    <source>
        <strain evidence="1 2">Sa3CVN1</strain>
    </source>
</reference>
<proteinExistence type="predicted"/>
<dbReference type="RefSeq" id="WP_143318379.1">
    <property type="nucleotide sequence ID" value="NZ_JACSRA010000041.1"/>
</dbReference>
<gene>
    <name evidence="1" type="ORF">H9661_18080</name>
</gene>